<keyword evidence="2" id="KW-1133">Transmembrane helix</keyword>
<evidence type="ECO:0000313" key="4">
    <source>
        <dbReference type="Proteomes" id="UP000078343"/>
    </source>
</evidence>
<feature type="compositionally biased region" description="Basic and acidic residues" evidence="1">
    <location>
        <begin position="70"/>
        <end position="81"/>
    </location>
</feature>
<evidence type="ECO:0000256" key="2">
    <source>
        <dbReference type="SAM" id="Phobius"/>
    </source>
</evidence>
<feature type="transmembrane region" description="Helical" evidence="2">
    <location>
        <begin position="377"/>
        <end position="399"/>
    </location>
</feature>
<feature type="transmembrane region" description="Helical" evidence="2">
    <location>
        <begin position="248"/>
        <end position="266"/>
    </location>
</feature>
<sequence>MGSRDVDEVWAQAEANGYSLGAHIEQDRIRGKGKHVKKTIRNHDRTLNRYVVWQLGKSGQDATTRGPRAPTEEEIRQKDLGEGVEAPDFLTVKENVSKFPMSSPESSMGDNIIVFGPTGHVGRSSRPKTSRQSVSRNGRSRKGDPRPHPRTRKASKESTPTSPGLDAVQDAVTKAGANFFFADAVFRFLRYRHYTVGVVYLWAEEVRDKPQSIAEFWLFILIFASSEEAALLGNVAQQGGMLLIGQTARWIIVILAMLAFLAGLGVDLAHKYFVVNALDPSSSEDPDTCRTLTTANTILIGVSIGVYGVMTVAGLYGTVIALGFDPGDGKHHGFQKYRRYWSALVVAFLARSMLGLASVMVFDWFNLSPYDMFSMTYAIVYAATTAVIFFCIAGLIRILNPMDEEEQLLPPPPPPPPPMQHGLPMPYGNAVFASPNAWSYKQPAVVYTRIPSDYHKNRI</sequence>
<dbReference type="EMBL" id="LVYI01000002">
    <property type="protein sequence ID" value="OAP63339.1"/>
    <property type="molecule type" value="Genomic_DNA"/>
</dbReference>
<feature type="transmembrane region" description="Helical" evidence="2">
    <location>
        <begin position="343"/>
        <end position="365"/>
    </location>
</feature>
<comment type="caution">
    <text evidence="3">The sequence shown here is derived from an EMBL/GenBank/DDBJ whole genome shotgun (WGS) entry which is preliminary data.</text>
</comment>
<dbReference type="AlphaFoldDB" id="A0A178ZU99"/>
<feature type="transmembrane region" description="Helical" evidence="2">
    <location>
        <begin position="298"/>
        <end position="322"/>
    </location>
</feature>
<evidence type="ECO:0000313" key="3">
    <source>
        <dbReference type="EMBL" id="OAP63339.1"/>
    </source>
</evidence>
<protein>
    <submittedName>
        <fullName evidence="3">Uncharacterized protein</fullName>
    </submittedName>
</protein>
<accession>A0A178ZU99</accession>
<reference evidence="3 4" key="1">
    <citation type="submission" date="2016-04" db="EMBL/GenBank/DDBJ databases">
        <title>Draft genome of Fonsecaea erecta CBS 125763.</title>
        <authorList>
            <person name="Weiss V.A."/>
            <person name="Vicente V.A."/>
            <person name="Raittz R.T."/>
            <person name="Moreno L.F."/>
            <person name="De Souza E.M."/>
            <person name="Pedrosa F.O."/>
            <person name="Steffens M.B."/>
            <person name="Faoro H."/>
            <person name="Tadra-Sfeir M.Z."/>
            <person name="Najafzadeh M.J."/>
            <person name="Felipe M.S."/>
            <person name="Teixeira M."/>
            <person name="Sun J."/>
            <person name="Xi L."/>
            <person name="Gomes R."/>
            <person name="De Azevedo C.M."/>
            <person name="Salgado C.G."/>
            <person name="Da Silva M.B."/>
            <person name="Nascimento M.F."/>
            <person name="Queiroz-Telles F."/>
            <person name="Attili D.S."/>
            <person name="Gorbushina A."/>
        </authorList>
    </citation>
    <scope>NUCLEOTIDE SEQUENCE [LARGE SCALE GENOMIC DNA]</scope>
    <source>
        <strain evidence="3 4">CBS 125763</strain>
    </source>
</reference>
<keyword evidence="4" id="KW-1185">Reference proteome</keyword>
<feature type="region of interest" description="Disordered" evidence="1">
    <location>
        <begin position="100"/>
        <end position="166"/>
    </location>
</feature>
<evidence type="ECO:0000256" key="1">
    <source>
        <dbReference type="SAM" id="MobiDB-lite"/>
    </source>
</evidence>
<dbReference type="GeneID" id="30006736"/>
<keyword evidence="2" id="KW-0812">Transmembrane</keyword>
<dbReference type="Proteomes" id="UP000078343">
    <property type="component" value="Unassembled WGS sequence"/>
</dbReference>
<dbReference type="RefSeq" id="XP_018696706.1">
    <property type="nucleotide sequence ID" value="XM_018834082.1"/>
</dbReference>
<feature type="region of interest" description="Disordered" evidence="1">
    <location>
        <begin position="58"/>
        <end position="86"/>
    </location>
</feature>
<dbReference type="OrthoDB" id="4157042at2759"/>
<dbReference type="STRING" id="1367422.A0A178ZU99"/>
<gene>
    <name evidence="3" type="ORF">AYL99_02566</name>
</gene>
<organism evidence="3 4">
    <name type="scientific">Fonsecaea erecta</name>
    <dbReference type="NCBI Taxonomy" id="1367422"/>
    <lineage>
        <taxon>Eukaryota</taxon>
        <taxon>Fungi</taxon>
        <taxon>Dikarya</taxon>
        <taxon>Ascomycota</taxon>
        <taxon>Pezizomycotina</taxon>
        <taxon>Eurotiomycetes</taxon>
        <taxon>Chaetothyriomycetidae</taxon>
        <taxon>Chaetothyriales</taxon>
        <taxon>Herpotrichiellaceae</taxon>
        <taxon>Fonsecaea</taxon>
    </lineage>
</organism>
<proteinExistence type="predicted"/>
<keyword evidence="2" id="KW-0472">Membrane</keyword>
<name>A0A178ZU99_9EURO</name>